<reference evidence="3" key="1">
    <citation type="submission" date="2023-10" db="EMBL/GenBank/DDBJ databases">
        <authorList>
            <person name="Noh H."/>
        </authorList>
    </citation>
    <scope>NUCLEOTIDE SEQUENCE</scope>
    <source>
        <strain evidence="3">DUCC4014</strain>
    </source>
</reference>
<dbReference type="RefSeq" id="XP_062630120.1">
    <property type="nucleotide sequence ID" value="XM_062774136.1"/>
</dbReference>
<proteinExistence type="predicted"/>
<accession>A0AAF0YFL6</accession>
<dbReference type="Pfam" id="PF00627">
    <property type="entry name" value="UBA"/>
    <property type="match status" value="1"/>
</dbReference>
<feature type="region of interest" description="Disordered" evidence="1">
    <location>
        <begin position="72"/>
        <end position="179"/>
    </location>
</feature>
<feature type="compositionally biased region" description="Polar residues" evidence="1">
    <location>
        <begin position="113"/>
        <end position="130"/>
    </location>
</feature>
<organism evidence="3 4">
    <name type="scientific">Vanrija pseudolonga</name>
    <dbReference type="NCBI Taxonomy" id="143232"/>
    <lineage>
        <taxon>Eukaryota</taxon>
        <taxon>Fungi</taxon>
        <taxon>Dikarya</taxon>
        <taxon>Basidiomycota</taxon>
        <taxon>Agaricomycotina</taxon>
        <taxon>Tremellomycetes</taxon>
        <taxon>Trichosporonales</taxon>
        <taxon>Trichosporonaceae</taxon>
        <taxon>Vanrija</taxon>
    </lineage>
</organism>
<feature type="domain" description="UBA" evidence="2">
    <location>
        <begin position="28"/>
        <end position="67"/>
    </location>
</feature>
<evidence type="ECO:0000256" key="1">
    <source>
        <dbReference type="SAM" id="MobiDB-lite"/>
    </source>
</evidence>
<dbReference type="SUPFAM" id="SSF46934">
    <property type="entry name" value="UBA-like"/>
    <property type="match status" value="1"/>
</dbReference>
<keyword evidence="4" id="KW-1185">Reference proteome</keyword>
<dbReference type="InterPro" id="IPR009060">
    <property type="entry name" value="UBA-like_sf"/>
</dbReference>
<dbReference type="Proteomes" id="UP000827549">
    <property type="component" value="Chromosome 5"/>
</dbReference>
<dbReference type="AlphaFoldDB" id="A0AAF0YFL6"/>
<gene>
    <name evidence="3" type="ORF">LOC62_05G007616</name>
</gene>
<evidence type="ECO:0000313" key="4">
    <source>
        <dbReference type="Proteomes" id="UP000827549"/>
    </source>
</evidence>
<dbReference type="PROSITE" id="PS50030">
    <property type="entry name" value="UBA"/>
    <property type="match status" value="1"/>
</dbReference>
<dbReference type="Gene3D" id="1.10.8.10">
    <property type="entry name" value="DNA helicase RuvA subunit, C-terminal domain"/>
    <property type="match status" value="1"/>
</dbReference>
<evidence type="ECO:0000313" key="3">
    <source>
        <dbReference type="EMBL" id="WOO84094.1"/>
    </source>
</evidence>
<dbReference type="GeneID" id="87810788"/>
<dbReference type="SMART" id="SM00165">
    <property type="entry name" value="UBA"/>
    <property type="match status" value="1"/>
</dbReference>
<dbReference type="InterPro" id="IPR015940">
    <property type="entry name" value="UBA"/>
</dbReference>
<name>A0AAF0YFL6_9TREE</name>
<evidence type="ECO:0000259" key="2">
    <source>
        <dbReference type="PROSITE" id="PS50030"/>
    </source>
</evidence>
<dbReference type="EMBL" id="CP086718">
    <property type="protein sequence ID" value="WOO84094.1"/>
    <property type="molecule type" value="Genomic_DNA"/>
</dbReference>
<protein>
    <recommendedName>
        <fullName evidence="2">UBA domain-containing protein</fullName>
    </recommendedName>
</protein>
<sequence>MSSPNQSFGQWVRRVSHDLGSMGQGRQPTDAEIDELVAMGFPRDVSKRQLQLTHGNVKQASEILVHNAHKGTEHPECPVCSHTGEHRRSGLATNANPGGGRLNFSGGLVPTSLLGSSPTRSSKPSHQNPVTLPDVGDEDRAPGGSGGASVNAMLRRPSVADAIKRMTSRDAAPPHTAAH</sequence>